<protein>
    <submittedName>
        <fullName evidence="1">Uncharacterized protein</fullName>
    </submittedName>
</protein>
<name>A0A7J8ER03_MOLMO</name>
<dbReference type="EMBL" id="JACASF010000013">
    <property type="protein sequence ID" value="KAF6437938.1"/>
    <property type="molecule type" value="Genomic_DNA"/>
</dbReference>
<gene>
    <name evidence="1" type="ORF">HJG59_008659</name>
</gene>
<accession>A0A7J8ER03</accession>
<organism evidence="1 2">
    <name type="scientific">Molossus molossus</name>
    <name type="common">Pallas' mastiff bat</name>
    <name type="synonym">Vespertilio molossus</name>
    <dbReference type="NCBI Taxonomy" id="27622"/>
    <lineage>
        <taxon>Eukaryota</taxon>
        <taxon>Metazoa</taxon>
        <taxon>Chordata</taxon>
        <taxon>Craniata</taxon>
        <taxon>Vertebrata</taxon>
        <taxon>Euteleostomi</taxon>
        <taxon>Mammalia</taxon>
        <taxon>Eutheria</taxon>
        <taxon>Laurasiatheria</taxon>
        <taxon>Chiroptera</taxon>
        <taxon>Yangochiroptera</taxon>
        <taxon>Molossidae</taxon>
        <taxon>Molossus</taxon>
    </lineage>
</organism>
<sequence length="180" mass="20049">METHRVSCTRKCQTHPKVPDAPESARCTRKCQMETHRVSCRRTRKCQMHPKVPDGNPPGFLHPKVPDALESARWKPTGSPADAPESARCTRKCQIKTDWYQFQNRWKPTGFPRSGVGVPTLRGKCGSAASRPQQSQNAPELLKGKSLTQILEAEVLVRISRIKARTNVGAEGEEAALRVV</sequence>
<evidence type="ECO:0000313" key="1">
    <source>
        <dbReference type="EMBL" id="KAF6437938.1"/>
    </source>
</evidence>
<reference evidence="1 2" key="1">
    <citation type="journal article" date="2020" name="Nature">
        <title>Six reference-quality genomes reveal evolution of bat adaptations.</title>
        <authorList>
            <person name="Jebb D."/>
            <person name="Huang Z."/>
            <person name="Pippel M."/>
            <person name="Hughes G.M."/>
            <person name="Lavrichenko K."/>
            <person name="Devanna P."/>
            <person name="Winkler S."/>
            <person name="Jermiin L.S."/>
            <person name="Skirmuntt E.C."/>
            <person name="Katzourakis A."/>
            <person name="Burkitt-Gray L."/>
            <person name="Ray D.A."/>
            <person name="Sullivan K.A.M."/>
            <person name="Roscito J.G."/>
            <person name="Kirilenko B.M."/>
            <person name="Davalos L.M."/>
            <person name="Corthals A.P."/>
            <person name="Power M.L."/>
            <person name="Jones G."/>
            <person name="Ransome R.D."/>
            <person name="Dechmann D.K.N."/>
            <person name="Locatelli A.G."/>
            <person name="Puechmaille S.J."/>
            <person name="Fedrigo O."/>
            <person name="Jarvis E.D."/>
            <person name="Hiller M."/>
            <person name="Vernes S.C."/>
            <person name="Myers E.W."/>
            <person name="Teeling E.C."/>
        </authorList>
    </citation>
    <scope>NUCLEOTIDE SEQUENCE [LARGE SCALE GENOMIC DNA]</scope>
    <source>
        <strain evidence="1">MMolMol1</strain>
        <tissue evidence="1">Muscle</tissue>
    </source>
</reference>
<dbReference type="AlphaFoldDB" id="A0A7J8ER03"/>
<dbReference type="Proteomes" id="UP000550707">
    <property type="component" value="Unassembled WGS sequence"/>
</dbReference>
<dbReference type="InParanoid" id="A0A7J8ER03"/>
<comment type="caution">
    <text evidence="1">The sequence shown here is derived from an EMBL/GenBank/DDBJ whole genome shotgun (WGS) entry which is preliminary data.</text>
</comment>
<proteinExistence type="predicted"/>
<evidence type="ECO:0000313" key="2">
    <source>
        <dbReference type="Proteomes" id="UP000550707"/>
    </source>
</evidence>
<keyword evidence="2" id="KW-1185">Reference proteome</keyword>